<dbReference type="PANTHER" id="PTHR30085">
    <property type="entry name" value="AMINO ACID ABC TRANSPORTER PERMEASE"/>
    <property type="match status" value="1"/>
</dbReference>
<evidence type="ECO:0000256" key="1">
    <source>
        <dbReference type="ARBA" id="ARBA00010333"/>
    </source>
</evidence>
<feature type="domain" description="Solute-binding protein family 3/N-terminal" evidence="5">
    <location>
        <begin position="52"/>
        <end position="271"/>
    </location>
</feature>
<dbReference type="Proteomes" id="UP001219037">
    <property type="component" value="Chromosome"/>
</dbReference>
<feature type="signal peptide" evidence="4">
    <location>
        <begin position="1"/>
        <end position="32"/>
    </location>
</feature>
<keyword evidence="2" id="KW-0813">Transport</keyword>
<evidence type="ECO:0000256" key="2">
    <source>
        <dbReference type="ARBA" id="ARBA00022448"/>
    </source>
</evidence>
<dbReference type="PANTHER" id="PTHR30085:SF6">
    <property type="entry name" value="ABC TRANSPORTER GLUTAMINE-BINDING PROTEIN GLNH"/>
    <property type="match status" value="1"/>
</dbReference>
<organism evidence="6 7">
    <name type="scientific">Citricoccus muralis</name>
    <dbReference type="NCBI Taxonomy" id="169134"/>
    <lineage>
        <taxon>Bacteria</taxon>
        <taxon>Bacillati</taxon>
        <taxon>Actinomycetota</taxon>
        <taxon>Actinomycetes</taxon>
        <taxon>Micrococcales</taxon>
        <taxon>Micrococcaceae</taxon>
        <taxon>Citricoccus</taxon>
    </lineage>
</organism>
<comment type="similarity">
    <text evidence="1">Belongs to the bacterial solute-binding protein 3 family.</text>
</comment>
<evidence type="ECO:0000313" key="7">
    <source>
        <dbReference type="Proteomes" id="UP001219037"/>
    </source>
</evidence>
<dbReference type="InterPro" id="IPR051455">
    <property type="entry name" value="Bact_solute-bind_prot3"/>
</dbReference>
<dbReference type="Gene3D" id="3.40.190.10">
    <property type="entry name" value="Periplasmic binding protein-like II"/>
    <property type="match status" value="2"/>
</dbReference>
<proteinExistence type="inferred from homology"/>
<feature type="chain" id="PRO_5045466147" evidence="4">
    <location>
        <begin position="33"/>
        <end position="304"/>
    </location>
</feature>
<dbReference type="InterPro" id="IPR001638">
    <property type="entry name" value="Solute-binding_3/MltF_N"/>
</dbReference>
<dbReference type="SMART" id="SM00062">
    <property type="entry name" value="PBPb"/>
    <property type="match status" value="1"/>
</dbReference>
<dbReference type="SUPFAM" id="SSF53850">
    <property type="entry name" value="Periplasmic binding protein-like II"/>
    <property type="match status" value="1"/>
</dbReference>
<evidence type="ECO:0000259" key="5">
    <source>
        <dbReference type="SMART" id="SM00062"/>
    </source>
</evidence>
<name>A0ABY8H3I9_9MICC</name>
<accession>A0ABY8H3I9</accession>
<sequence>MQPSGNTLSPAPRRLMTGAVFTVAVLALSACGAEEPDAEQPAPSAEPTAESTLRVGVQLDSPGLAAGVDATSPSGLDVDLVTALTTELPGTAVEWVPISAEQSGQLLADDEIDLALVHGPVSNAGSRDGVTAVGPYLQTVPALLVPAEDADSLPGDGSWEPVADLEDLDGTVLCVPAGADRSLLELDEAGEPDILEQPSAAECALALTSGRAQAVLSDRVQLAGLAEDPRFSGQVEVLEWDDLDESTPPAVTYQVLAGGQETVCQSMFGILSDPDRMASLLSNAATTETSESAAAELSDATSPC</sequence>
<keyword evidence="7" id="KW-1185">Reference proteome</keyword>
<dbReference type="EMBL" id="CP121252">
    <property type="protein sequence ID" value="WFP15694.1"/>
    <property type="molecule type" value="Genomic_DNA"/>
</dbReference>
<gene>
    <name evidence="6" type="ORF">P8192_09815</name>
</gene>
<protein>
    <submittedName>
        <fullName evidence="6">Transporter substrate-binding domain-containing protein</fullName>
    </submittedName>
</protein>
<evidence type="ECO:0000256" key="3">
    <source>
        <dbReference type="ARBA" id="ARBA00022729"/>
    </source>
</evidence>
<keyword evidence="3 4" id="KW-0732">Signal</keyword>
<dbReference type="RefSeq" id="WP_278156636.1">
    <property type="nucleotide sequence ID" value="NZ_CP121252.1"/>
</dbReference>
<evidence type="ECO:0000256" key="4">
    <source>
        <dbReference type="SAM" id="SignalP"/>
    </source>
</evidence>
<evidence type="ECO:0000313" key="6">
    <source>
        <dbReference type="EMBL" id="WFP15694.1"/>
    </source>
</evidence>
<reference evidence="6 7" key="1">
    <citation type="submission" date="2023-04" db="EMBL/GenBank/DDBJ databases">
        <title>Funneling lignin-derived compounds into biodiesel using alkali-halophilic Citricoccus sp. P2.</title>
        <authorList>
            <person name="Luo C.-B."/>
        </authorList>
    </citation>
    <scope>NUCLEOTIDE SEQUENCE [LARGE SCALE GENOMIC DNA]</scope>
    <source>
        <strain evidence="6 7">P2</strain>
    </source>
</reference>